<dbReference type="Gene3D" id="3.40.50.150">
    <property type="entry name" value="Vaccinia Virus protein VP39"/>
    <property type="match status" value="1"/>
</dbReference>
<dbReference type="CDD" id="cd02440">
    <property type="entry name" value="AdoMet_MTases"/>
    <property type="match status" value="1"/>
</dbReference>
<dbReference type="InterPro" id="IPR029063">
    <property type="entry name" value="SAM-dependent_MTases_sf"/>
</dbReference>
<dbReference type="SUPFAM" id="SSF53335">
    <property type="entry name" value="S-adenosyl-L-methionine-dependent methyltransferases"/>
    <property type="match status" value="1"/>
</dbReference>
<reference evidence="2 3" key="1">
    <citation type="submission" date="2019-02" db="EMBL/GenBank/DDBJ databases">
        <title>Genome sequencing of the rare red list fungi Phellinidium pouzarii.</title>
        <authorList>
            <person name="Buettner E."/>
            <person name="Kellner H."/>
        </authorList>
    </citation>
    <scope>NUCLEOTIDE SEQUENCE [LARGE SCALE GENOMIC DNA]</scope>
    <source>
        <strain evidence="2 3">DSM 108285</strain>
    </source>
</reference>
<organism evidence="2 3">
    <name type="scientific">Phellinidium pouzarii</name>
    <dbReference type="NCBI Taxonomy" id="167371"/>
    <lineage>
        <taxon>Eukaryota</taxon>
        <taxon>Fungi</taxon>
        <taxon>Dikarya</taxon>
        <taxon>Basidiomycota</taxon>
        <taxon>Agaricomycotina</taxon>
        <taxon>Agaricomycetes</taxon>
        <taxon>Hymenochaetales</taxon>
        <taxon>Hymenochaetaceae</taxon>
        <taxon>Phellinidium</taxon>
    </lineage>
</organism>
<evidence type="ECO:0008006" key="4">
    <source>
        <dbReference type="Google" id="ProtNLM"/>
    </source>
</evidence>
<dbReference type="EMBL" id="SGPK01000425">
    <property type="protein sequence ID" value="THH03699.1"/>
    <property type="molecule type" value="Genomic_DNA"/>
</dbReference>
<dbReference type="AlphaFoldDB" id="A0A4S4KXU6"/>
<evidence type="ECO:0000256" key="1">
    <source>
        <dbReference type="SAM" id="MobiDB-lite"/>
    </source>
</evidence>
<protein>
    <recommendedName>
        <fullName evidence="4">Methyltransferase domain-containing protein</fullName>
    </recommendedName>
</protein>
<feature type="region of interest" description="Disordered" evidence="1">
    <location>
        <begin position="122"/>
        <end position="144"/>
    </location>
</feature>
<evidence type="ECO:0000313" key="3">
    <source>
        <dbReference type="Proteomes" id="UP000308199"/>
    </source>
</evidence>
<proteinExistence type="predicted"/>
<dbReference type="OrthoDB" id="2013972at2759"/>
<evidence type="ECO:0000313" key="2">
    <source>
        <dbReference type="EMBL" id="THH03699.1"/>
    </source>
</evidence>
<comment type="caution">
    <text evidence="2">The sequence shown here is derived from an EMBL/GenBank/DDBJ whole genome shotgun (WGS) entry which is preliminary data.</text>
</comment>
<dbReference type="Proteomes" id="UP000308199">
    <property type="component" value="Unassembled WGS sequence"/>
</dbReference>
<keyword evidence="3" id="KW-1185">Reference proteome</keyword>
<dbReference type="Pfam" id="PF13489">
    <property type="entry name" value="Methyltransf_23"/>
    <property type="match status" value="1"/>
</dbReference>
<accession>A0A4S4KXU6</accession>
<gene>
    <name evidence="2" type="ORF">EW145_g6079</name>
</gene>
<name>A0A4S4KXU6_9AGAM</name>
<sequence length="414" mass="46450">MLFKLLEQQKVPVCIFCGRFQAGVCGHVTRPLFTGYRNASIFPGLKKRTRYQFIAQEDQIDFTCTETRGRHKSDAAVVLKPSIEIQTSPSPSSRLNLLAFFAFTFLKTNMNFAIHLQNSPVNGAAPPAEDDDAESDHDSVDSLSSMSSEEIESHFVVNHNRRFHSHGNGGTRPYPFPVDELETEVRFSLYLVEEMAAEFHSAKVYGLDIVPMATRYPADNVQFEIHDINERTRWADGRFELVHMRNVYLAVPNYPMIVREIARLLCPQGLFFSGEWSYTICAANGSEAPELAPGASQFIQHVVTLVTRRSSPAVPHTLPTQIRGVLQGSGYFGQIVRERHIVALDDSERGRNAKLMLLNFGDSARGFLLDSGLSVEQVGELFEGLRSDLDNNAGINLMYLTVHARRNAVHWQST</sequence>